<dbReference type="CDD" id="cd01675">
    <property type="entry name" value="RNR_III"/>
    <property type="match status" value="1"/>
</dbReference>
<evidence type="ECO:0000313" key="5">
    <source>
        <dbReference type="EMBL" id="QHI73827.1"/>
    </source>
</evidence>
<feature type="domain" description="ATP-cone" evidence="4">
    <location>
        <begin position="5"/>
        <end position="97"/>
    </location>
</feature>
<dbReference type="Proteomes" id="UP000463883">
    <property type="component" value="Chromosome"/>
</dbReference>
<accession>A0A6P1MIU3</accession>
<dbReference type="AlphaFoldDB" id="A0A6P1MIU3"/>
<dbReference type="GO" id="GO:0031250">
    <property type="term" value="C:anaerobic ribonucleoside-triphosphate reductase complex"/>
    <property type="evidence" value="ECO:0007669"/>
    <property type="project" value="TreeGrafter"/>
</dbReference>
<dbReference type="GO" id="GO:0005524">
    <property type="term" value="F:ATP binding"/>
    <property type="evidence" value="ECO:0007669"/>
    <property type="project" value="UniProtKB-UniRule"/>
</dbReference>
<keyword evidence="2 3" id="KW-0067">ATP-binding</keyword>
<dbReference type="PANTHER" id="PTHR21075:SF0">
    <property type="entry name" value="ANAEROBIC RIBONUCLEOSIDE-TRIPHOSPHATE REDUCTASE"/>
    <property type="match status" value="1"/>
</dbReference>
<dbReference type="PROSITE" id="PS51161">
    <property type="entry name" value="ATP_CONE"/>
    <property type="match status" value="1"/>
</dbReference>
<evidence type="ECO:0000259" key="4">
    <source>
        <dbReference type="PROSITE" id="PS51161"/>
    </source>
</evidence>
<dbReference type="InterPro" id="IPR012833">
    <property type="entry name" value="NrdD"/>
</dbReference>
<keyword evidence="6" id="KW-1185">Reference proteome</keyword>
<evidence type="ECO:0000256" key="3">
    <source>
        <dbReference type="PROSITE-ProRule" id="PRU00492"/>
    </source>
</evidence>
<evidence type="ECO:0000256" key="2">
    <source>
        <dbReference type="ARBA" id="ARBA00022840"/>
    </source>
</evidence>
<dbReference type="EC" id="1.17.4.2" evidence="5"/>
<dbReference type="GO" id="GO:0009265">
    <property type="term" value="P:2'-deoxyribonucleotide biosynthetic process"/>
    <property type="evidence" value="ECO:0007669"/>
    <property type="project" value="TreeGrafter"/>
</dbReference>
<sequence>MDVIQFIKKRDGRTAKFDIDKIAAAIYKAAQVLGGNDYEMARYLARQAELYLVEIKHTDAPTVEEIQDAVEKILIENGHARTAKEYILYRAERTRIREMNTRLMKIYEDLTFKEAKENDIKRENANIDGDTAMGTMLKYGSEGAKQFYEMYVLNPAHSKAHMEGDIHIHDLDFLTLTTTCCQIDLIQLFKGGFSTGHGFLREPNDIQSYAALACIAIQSNQNDQHGGQSIPNFDYGMADGVKKTYKKLYWNNMGKLINILYDIDNGIETAKNIGREIEEKFNVSPSMAEDDKYKEEEAVLLAEKVNADDVAKLQERAKKYADQEIKRATYQAMEAFVHNLNTMHSRAGAQIPFSSINYGTDITPEGRLVIENILLATEAGLGNGETAIFPIHIFKVKEGVNYNPGEPNYDLFKLACRVSAKRLFPNFSFIDAPFNLQYFKPGDPNTEVAYMGCRTRVVGNEYDPTREVVGGRGNLSFTSINLPRMAIKANGNVDIFFEDLERKLQIVIDQLMERYCIQASKKVKNYPFLMGQGIWLDSEKLKPNDSVGEVLKHGTLTVGFIGLAECLKALIGSHHGETAEAQNLGLNIIGYMRKRMDEETKKTGFNYSLIATPAEGLSGRFVRMDKERYGIIEGVTDREYYTNSFHIPVYYHISAFDKIKLEAPYHALTNGGHISYVELDGDPCKNLDAFEKIVRCMKESGIGYGSINHPVDRDPICGYTGIIDNECPLCHRKEEDTDAGFERIRRITGYLVGTVDRFNNAKRAEEKERVKHDVTKGKMEAI</sequence>
<dbReference type="RefSeq" id="WP_162363588.1">
    <property type="nucleotide sequence ID" value="NZ_CP047591.1"/>
</dbReference>
<dbReference type="Pfam" id="PF13597">
    <property type="entry name" value="NRDD"/>
    <property type="match status" value="1"/>
</dbReference>
<proteinExistence type="predicted"/>
<dbReference type="EMBL" id="CP047591">
    <property type="protein sequence ID" value="QHI73827.1"/>
    <property type="molecule type" value="Genomic_DNA"/>
</dbReference>
<dbReference type="NCBIfam" id="NF005497">
    <property type="entry name" value="PRK07111.1"/>
    <property type="match status" value="1"/>
</dbReference>
<dbReference type="SUPFAM" id="SSF51998">
    <property type="entry name" value="PFL-like glycyl radical enzymes"/>
    <property type="match status" value="1"/>
</dbReference>
<organism evidence="5 6">
    <name type="scientific">Aminipila terrae</name>
    <dbReference type="NCBI Taxonomy" id="2697030"/>
    <lineage>
        <taxon>Bacteria</taxon>
        <taxon>Bacillati</taxon>
        <taxon>Bacillota</taxon>
        <taxon>Clostridia</taxon>
        <taxon>Peptostreptococcales</taxon>
        <taxon>Anaerovoracaceae</taxon>
        <taxon>Aminipila</taxon>
    </lineage>
</organism>
<dbReference type="KEGG" id="amic:Ami3637_16845"/>
<dbReference type="GO" id="GO:0004748">
    <property type="term" value="F:ribonucleoside-diphosphate reductase activity, thioredoxin disulfide as acceptor"/>
    <property type="evidence" value="ECO:0007669"/>
    <property type="project" value="TreeGrafter"/>
</dbReference>
<dbReference type="PANTHER" id="PTHR21075">
    <property type="entry name" value="ANAEROBIC RIBONUCLEOSIDE-TRIPHOSPHATE REDUCTASE"/>
    <property type="match status" value="1"/>
</dbReference>
<name>A0A6P1MIU3_9FIRM</name>
<reference evidence="5 6" key="1">
    <citation type="submission" date="2020-01" db="EMBL/GenBank/DDBJ databases">
        <title>Genomic analysis of Aminipila sp. CBA3637.</title>
        <authorList>
            <person name="Kim Y.B."/>
            <person name="Roh S.W."/>
        </authorList>
    </citation>
    <scope>NUCLEOTIDE SEQUENCE [LARGE SCALE GENOMIC DNA]</scope>
    <source>
        <strain evidence="5 6">CBA3637</strain>
    </source>
</reference>
<evidence type="ECO:0000256" key="1">
    <source>
        <dbReference type="ARBA" id="ARBA00022741"/>
    </source>
</evidence>
<dbReference type="Pfam" id="PF03477">
    <property type="entry name" value="ATP-cone"/>
    <property type="match status" value="1"/>
</dbReference>
<gene>
    <name evidence="5" type="ORF">Ami3637_16845</name>
</gene>
<dbReference type="InterPro" id="IPR005144">
    <property type="entry name" value="ATP-cone_dom"/>
</dbReference>
<protein>
    <submittedName>
        <fullName evidence="5">Anaerobic ribonucleoside triphosphate reductase</fullName>
        <ecNumber evidence="5">1.17.4.2</ecNumber>
    </submittedName>
</protein>
<dbReference type="GO" id="GO:0006260">
    <property type="term" value="P:DNA replication"/>
    <property type="evidence" value="ECO:0007669"/>
    <property type="project" value="InterPro"/>
</dbReference>
<dbReference type="GO" id="GO:0008998">
    <property type="term" value="F:ribonucleoside-triphosphate reductase (thioredoxin) activity"/>
    <property type="evidence" value="ECO:0007669"/>
    <property type="project" value="UniProtKB-EC"/>
</dbReference>
<evidence type="ECO:0000313" key="6">
    <source>
        <dbReference type="Proteomes" id="UP000463883"/>
    </source>
</evidence>
<dbReference type="NCBIfam" id="TIGR02487">
    <property type="entry name" value="NrdD"/>
    <property type="match status" value="1"/>
</dbReference>
<keyword evidence="5" id="KW-0560">Oxidoreductase</keyword>
<keyword evidence="1 3" id="KW-0547">Nucleotide-binding</keyword>
<dbReference type="Gene3D" id="3.20.70.20">
    <property type="match status" value="1"/>
</dbReference>